<feature type="compositionally biased region" description="Basic residues" evidence="1">
    <location>
        <begin position="144"/>
        <end position="158"/>
    </location>
</feature>
<dbReference type="OrthoDB" id="10451757at2759"/>
<dbReference type="EMBL" id="CM035425">
    <property type="protein sequence ID" value="KAH7331585.1"/>
    <property type="molecule type" value="Genomic_DNA"/>
</dbReference>
<feature type="region of interest" description="Disordered" evidence="1">
    <location>
        <begin position="244"/>
        <end position="286"/>
    </location>
</feature>
<dbReference type="AlphaFoldDB" id="A0A8T2SHS6"/>
<name>A0A8T2SHS6_CERRI</name>
<feature type="compositionally biased region" description="Polar residues" evidence="1">
    <location>
        <begin position="1"/>
        <end position="10"/>
    </location>
</feature>
<evidence type="ECO:0000313" key="3">
    <source>
        <dbReference type="Proteomes" id="UP000825935"/>
    </source>
</evidence>
<reference evidence="2" key="1">
    <citation type="submission" date="2021-08" db="EMBL/GenBank/DDBJ databases">
        <title>WGS assembly of Ceratopteris richardii.</title>
        <authorList>
            <person name="Marchant D.B."/>
            <person name="Chen G."/>
            <person name="Jenkins J."/>
            <person name="Shu S."/>
            <person name="Leebens-Mack J."/>
            <person name="Grimwood J."/>
            <person name="Schmutz J."/>
            <person name="Soltis P."/>
            <person name="Soltis D."/>
            <person name="Chen Z.-H."/>
        </authorList>
    </citation>
    <scope>NUCLEOTIDE SEQUENCE</scope>
    <source>
        <strain evidence="2">Whitten #5841</strain>
        <tissue evidence="2">Leaf</tissue>
    </source>
</reference>
<evidence type="ECO:0000256" key="1">
    <source>
        <dbReference type="SAM" id="MobiDB-lite"/>
    </source>
</evidence>
<gene>
    <name evidence="2" type="ORF">KP509_20G041400</name>
</gene>
<sequence>MAQATAQDQWPSLPPIRTTGKRSCSIQDDMTESRPDAYSSEAPDGHSGPFRRLNLLPTLSVASAPSSPASHENIFCPQQHGIDHWSSDNETDPQVVINCEDTFDDIEPRSSCCGFLPSFFRSRAGGQNRRAPSTNTSPESRSPWWRRRAGRMDRHGRRRRYRTWQSIALLLIPAGGFSYPSTPTGKAQLFGAPSFPRTLSGSSIDKQNYKSSFTSGPAMSDWQFSTGRSSQFSSPRTIASSKVQHFSGSIPSPRTPFYTSSPAATARRTHPGQKRPSFSLFSPPGVPSINQKRTAFIHQESTVDEPSSPHVNCIGRVRRQSQCKKLFPTDAIEPSSYRRRRDQATDLRGKSGHSDKSGGTSSSFHDQGLRDKPMGNLRSQTSDSHFVNIKPLVLTDNSIQTFGKLLSLHKDEHHSGHGWTPKTEQNVNRSIATNKIDSPSFDGGSHQEGRPRRKVSGEESDHLWQNNVNMIEDSKIHALQYAASRIDTVAGETKSTEFYSLSSTKLKLDSQERDDDACRHGSREMRTARPTTLDEPERCLIVMRSRGSKRLSDDEIGRLMSIG</sequence>
<feature type="region of interest" description="Disordered" evidence="1">
    <location>
        <begin position="124"/>
        <end position="158"/>
    </location>
</feature>
<proteinExistence type="predicted"/>
<feature type="region of interest" description="Disordered" evidence="1">
    <location>
        <begin position="325"/>
        <end position="382"/>
    </location>
</feature>
<feature type="compositionally biased region" description="Polar residues" evidence="1">
    <location>
        <begin position="244"/>
        <end position="263"/>
    </location>
</feature>
<accession>A0A8T2SHS6</accession>
<comment type="caution">
    <text evidence="2">The sequence shown here is derived from an EMBL/GenBank/DDBJ whole genome shotgun (WGS) entry which is preliminary data.</text>
</comment>
<dbReference type="Proteomes" id="UP000825935">
    <property type="component" value="Chromosome 20"/>
</dbReference>
<keyword evidence="3" id="KW-1185">Reference proteome</keyword>
<organism evidence="2 3">
    <name type="scientific">Ceratopteris richardii</name>
    <name type="common">Triangle waterfern</name>
    <dbReference type="NCBI Taxonomy" id="49495"/>
    <lineage>
        <taxon>Eukaryota</taxon>
        <taxon>Viridiplantae</taxon>
        <taxon>Streptophyta</taxon>
        <taxon>Embryophyta</taxon>
        <taxon>Tracheophyta</taxon>
        <taxon>Polypodiopsida</taxon>
        <taxon>Polypodiidae</taxon>
        <taxon>Polypodiales</taxon>
        <taxon>Pteridineae</taxon>
        <taxon>Pteridaceae</taxon>
        <taxon>Parkerioideae</taxon>
        <taxon>Ceratopteris</taxon>
    </lineage>
</organism>
<protein>
    <submittedName>
        <fullName evidence="2">Uncharacterized protein</fullName>
    </submittedName>
</protein>
<feature type="region of interest" description="Disordered" evidence="1">
    <location>
        <begin position="1"/>
        <end position="51"/>
    </location>
</feature>
<feature type="compositionally biased region" description="Basic and acidic residues" evidence="1">
    <location>
        <begin position="445"/>
        <end position="461"/>
    </location>
</feature>
<feature type="compositionally biased region" description="Basic and acidic residues" evidence="1">
    <location>
        <begin position="342"/>
        <end position="356"/>
    </location>
</feature>
<feature type="region of interest" description="Disordered" evidence="1">
    <location>
        <begin position="434"/>
        <end position="461"/>
    </location>
</feature>
<evidence type="ECO:0000313" key="2">
    <source>
        <dbReference type="EMBL" id="KAH7331585.1"/>
    </source>
</evidence>